<dbReference type="PROSITE" id="PS50089">
    <property type="entry name" value="ZF_RING_2"/>
    <property type="match status" value="1"/>
</dbReference>
<feature type="compositionally biased region" description="Polar residues" evidence="5">
    <location>
        <begin position="32"/>
        <end position="41"/>
    </location>
</feature>
<keyword evidence="3" id="KW-0862">Zinc</keyword>
<evidence type="ECO:0000256" key="3">
    <source>
        <dbReference type="ARBA" id="ARBA00022833"/>
    </source>
</evidence>
<dbReference type="PANTHER" id="PTHR23327:SF51">
    <property type="entry name" value="TRANSCRIPTIONAL REGULATOR OF YEAST FORM ADHERENCE 3"/>
    <property type="match status" value="1"/>
</dbReference>
<evidence type="ECO:0000256" key="5">
    <source>
        <dbReference type="SAM" id="MobiDB-lite"/>
    </source>
</evidence>
<dbReference type="STRING" id="1043004.A0A074XU32"/>
<keyword evidence="2 4" id="KW-0863">Zinc-finger</keyword>
<dbReference type="HOGENOM" id="CLU_445471_0_0_1"/>
<feature type="region of interest" description="Disordered" evidence="5">
    <location>
        <begin position="323"/>
        <end position="619"/>
    </location>
</feature>
<dbReference type="CDD" id="cd16568">
    <property type="entry name" value="RING-HC_ScPSH1-like"/>
    <property type="match status" value="1"/>
</dbReference>
<name>A0A074XU32_9PEZI</name>
<evidence type="ECO:0000313" key="8">
    <source>
        <dbReference type="Proteomes" id="UP000027730"/>
    </source>
</evidence>
<dbReference type="Pfam" id="PF13920">
    <property type="entry name" value="zf-C3HC4_3"/>
    <property type="match status" value="1"/>
</dbReference>
<accession>A0A074XU32</accession>
<dbReference type="Proteomes" id="UP000027730">
    <property type="component" value="Unassembled WGS sequence"/>
</dbReference>
<organism evidence="7 8">
    <name type="scientific">Aureobasidium namibiae CBS 147.97</name>
    <dbReference type="NCBI Taxonomy" id="1043004"/>
    <lineage>
        <taxon>Eukaryota</taxon>
        <taxon>Fungi</taxon>
        <taxon>Dikarya</taxon>
        <taxon>Ascomycota</taxon>
        <taxon>Pezizomycotina</taxon>
        <taxon>Dothideomycetes</taxon>
        <taxon>Dothideomycetidae</taxon>
        <taxon>Dothideales</taxon>
        <taxon>Saccotheciaceae</taxon>
        <taxon>Aureobasidium</taxon>
    </lineage>
</organism>
<dbReference type="OrthoDB" id="6105938at2759"/>
<dbReference type="GO" id="GO:0008270">
    <property type="term" value="F:zinc ion binding"/>
    <property type="evidence" value="ECO:0007669"/>
    <property type="project" value="UniProtKB-KW"/>
</dbReference>
<dbReference type="GeneID" id="25412919"/>
<gene>
    <name evidence="7" type="ORF">M436DRAFT_60035</name>
</gene>
<evidence type="ECO:0000256" key="4">
    <source>
        <dbReference type="PROSITE-ProRule" id="PRU00175"/>
    </source>
</evidence>
<feature type="compositionally biased region" description="Basic residues" evidence="5">
    <location>
        <begin position="505"/>
        <end position="519"/>
    </location>
</feature>
<feature type="compositionally biased region" description="Acidic residues" evidence="5">
    <location>
        <begin position="323"/>
        <end position="348"/>
    </location>
</feature>
<keyword evidence="1" id="KW-0479">Metal-binding</keyword>
<dbReference type="AlphaFoldDB" id="A0A074XU32"/>
<feature type="domain" description="RING-type" evidence="6">
    <location>
        <begin position="67"/>
        <end position="107"/>
    </location>
</feature>
<feature type="compositionally biased region" description="Acidic residues" evidence="5">
    <location>
        <begin position="479"/>
        <end position="497"/>
    </location>
</feature>
<proteinExistence type="predicted"/>
<keyword evidence="8" id="KW-1185">Reference proteome</keyword>
<protein>
    <recommendedName>
        <fullName evidence="6">RING-type domain-containing protein</fullName>
    </recommendedName>
</protein>
<reference evidence="7 8" key="1">
    <citation type="journal article" date="2014" name="BMC Genomics">
        <title>Genome sequencing of four Aureobasidium pullulans varieties: biotechnological potential, stress tolerance, and description of new species.</title>
        <authorList>
            <person name="Gostin Ar C."/>
            <person name="Ohm R.A."/>
            <person name="Kogej T."/>
            <person name="Sonjak S."/>
            <person name="Turk M."/>
            <person name="Zajc J."/>
            <person name="Zalar P."/>
            <person name="Grube M."/>
            <person name="Sun H."/>
            <person name="Han J."/>
            <person name="Sharma A."/>
            <person name="Chiniquy J."/>
            <person name="Ngan C.Y."/>
            <person name="Lipzen A."/>
            <person name="Barry K."/>
            <person name="Grigoriev I.V."/>
            <person name="Gunde-Cimerman N."/>
        </authorList>
    </citation>
    <scope>NUCLEOTIDE SEQUENCE [LARGE SCALE GENOMIC DNA]</scope>
    <source>
        <strain evidence="7 8">CBS 147.97</strain>
    </source>
</reference>
<feature type="region of interest" description="Disordered" evidence="5">
    <location>
        <begin position="1"/>
        <end position="41"/>
    </location>
</feature>
<dbReference type="EMBL" id="KL584702">
    <property type="protein sequence ID" value="KEQ78101.1"/>
    <property type="molecule type" value="Genomic_DNA"/>
</dbReference>
<dbReference type="SUPFAM" id="SSF57850">
    <property type="entry name" value="RING/U-box"/>
    <property type="match status" value="1"/>
</dbReference>
<evidence type="ECO:0000259" key="6">
    <source>
        <dbReference type="PROSITE" id="PS50089"/>
    </source>
</evidence>
<sequence>MAEDGARKRSKLSPAVDGPRSVFPTVMDLTNDETPSNPAADASLSQELQTLNTLRGDFDSLRQLNTCKICERLMYEPYVISCGHTYCYSCLCTWFATSHKKTCPNCRELITQAPAPSYVIREMIHIFMNRHHLLPDGETIEQHQQWAFEEAEMVRNDKSNGDSKTGGLFKGVFRKRRERLLPNHDPIDHVDRCPRCNWEIEDGMCVQCNIHMDSWSDTDSDSSSDMHGESIPDDFEDEDLDADAEHGEFDMDFTPEEYAAWMRTHDILGPESAHSTLTRREARQLREELVRSMHRARRHNGRFPGGWNHHIVLDEASEDDIDLNEEDEDEDEIDDDDEDAGSLDEFVDDRDINDITAYTMSSPIASDDTPARRDRRRNRREQREFERQAMAPIDISSAASGSASSSESESDSDSDGVRHNPHFRRPQVPVYEIPSDDDEEPVAPLRRRTARVIDSEEDDDEDEEPQPTSRRTRRPIVVDSDEEPSSSDSSSEEEDETDHSSRPCTHNRHSNNPQKHSHAHQLNQTLDSSDQDSSDDDENNVNSEDYSSMTEPSRPASQEPESDEYDSDAVAAGANFSPMSDGQGEQEGQLGYFDVYGEEVEDEGEGGGYEDYDDDEDCY</sequence>
<dbReference type="InterPro" id="IPR017907">
    <property type="entry name" value="Znf_RING_CS"/>
</dbReference>
<evidence type="ECO:0000256" key="2">
    <source>
        <dbReference type="ARBA" id="ARBA00022771"/>
    </source>
</evidence>
<feature type="compositionally biased region" description="Acidic residues" evidence="5">
    <location>
        <begin position="596"/>
        <end position="619"/>
    </location>
</feature>
<evidence type="ECO:0000256" key="1">
    <source>
        <dbReference type="ARBA" id="ARBA00022723"/>
    </source>
</evidence>
<evidence type="ECO:0000313" key="7">
    <source>
        <dbReference type="EMBL" id="KEQ78101.1"/>
    </source>
</evidence>
<dbReference type="SMART" id="SM00184">
    <property type="entry name" value="RING"/>
    <property type="match status" value="1"/>
</dbReference>
<dbReference type="InterPro" id="IPR001841">
    <property type="entry name" value="Znf_RING"/>
</dbReference>
<feature type="compositionally biased region" description="Low complexity" evidence="5">
    <location>
        <begin position="396"/>
        <end position="407"/>
    </location>
</feature>
<feature type="compositionally biased region" description="Acidic residues" evidence="5">
    <location>
        <begin position="455"/>
        <end position="465"/>
    </location>
</feature>
<dbReference type="PROSITE" id="PS00518">
    <property type="entry name" value="ZF_RING_1"/>
    <property type="match status" value="1"/>
</dbReference>
<dbReference type="InterPro" id="IPR013083">
    <property type="entry name" value="Znf_RING/FYVE/PHD"/>
</dbReference>
<dbReference type="RefSeq" id="XP_013432142.1">
    <property type="nucleotide sequence ID" value="XM_013576688.1"/>
</dbReference>
<dbReference type="Gene3D" id="3.30.40.10">
    <property type="entry name" value="Zinc/RING finger domain, C3HC4 (zinc finger)"/>
    <property type="match status" value="1"/>
</dbReference>
<feature type="compositionally biased region" description="Acidic residues" evidence="5">
    <location>
        <begin position="529"/>
        <end position="539"/>
    </location>
</feature>
<dbReference type="PANTHER" id="PTHR23327">
    <property type="entry name" value="RING FINGER PROTEIN 127"/>
    <property type="match status" value="1"/>
</dbReference>